<accession>A0A918GL18</accession>
<dbReference type="AlphaFoldDB" id="A0A918GL18"/>
<reference evidence="1" key="2">
    <citation type="submission" date="2020-09" db="EMBL/GenBank/DDBJ databases">
        <authorList>
            <person name="Sun Q."/>
            <person name="Ohkuma M."/>
        </authorList>
    </citation>
    <scope>NUCLEOTIDE SEQUENCE</scope>
    <source>
        <strain evidence="1">JCM 3276</strain>
    </source>
</reference>
<organism evidence="1 2">
    <name type="scientific">Actinokineospora fastidiosa</name>
    <dbReference type="NCBI Taxonomy" id="1816"/>
    <lineage>
        <taxon>Bacteria</taxon>
        <taxon>Bacillati</taxon>
        <taxon>Actinomycetota</taxon>
        <taxon>Actinomycetes</taxon>
        <taxon>Pseudonocardiales</taxon>
        <taxon>Pseudonocardiaceae</taxon>
        <taxon>Actinokineospora</taxon>
    </lineage>
</organism>
<comment type="caution">
    <text evidence="1">The sequence shown here is derived from an EMBL/GenBank/DDBJ whole genome shotgun (WGS) entry which is preliminary data.</text>
</comment>
<reference evidence="1" key="1">
    <citation type="journal article" date="2014" name="Int. J. Syst. Evol. Microbiol.">
        <title>Complete genome sequence of Corynebacterium casei LMG S-19264T (=DSM 44701T), isolated from a smear-ripened cheese.</title>
        <authorList>
            <consortium name="US DOE Joint Genome Institute (JGI-PGF)"/>
            <person name="Walter F."/>
            <person name="Albersmeier A."/>
            <person name="Kalinowski J."/>
            <person name="Ruckert C."/>
        </authorList>
    </citation>
    <scope>NUCLEOTIDE SEQUENCE</scope>
    <source>
        <strain evidence="1">JCM 3276</strain>
    </source>
</reference>
<dbReference type="Proteomes" id="UP000660680">
    <property type="component" value="Unassembled WGS sequence"/>
</dbReference>
<proteinExistence type="predicted"/>
<evidence type="ECO:0000313" key="2">
    <source>
        <dbReference type="Proteomes" id="UP000660680"/>
    </source>
</evidence>
<keyword evidence="2" id="KW-1185">Reference proteome</keyword>
<gene>
    <name evidence="1" type="ORF">GCM10010171_45620</name>
</gene>
<name>A0A918GL18_9PSEU</name>
<sequence>MSAHDHPVRSFAGALDTAIAAHGLTLDRLRRHLADHGVAVSNATLSYWRRGLRQPENERSRRAVAVLEQVLDLPPATLTSRIGPPRPRGRWVDRAEQMPIGDLIAQLATPGEGRRSLVSVHDVYTVTEHGTERGVRTRIVLRGLGGRVTRYVVGYQSDHPGIVPVLADVDYASVGRVLTDPGAGYLVAELVLDRPIRGGEYAVLEYEIGGHATPPIAHYFRNLRRPVSEYTQLIRFEGRPPAFCTSYWQANASAPVHAVKSVRMGKSRDVCFVVRDGRVGIIGTDWRW</sequence>
<dbReference type="RefSeq" id="WP_189212613.1">
    <property type="nucleotide sequence ID" value="NZ_BMRB01000004.1"/>
</dbReference>
<dbReference type="EMBL" id="BMRB01000004">
    <property type="protein sequence ID" value="GGS45411.1"/>
    <property type="molecule type" value="Genomic_DNA"/>
</dbReference>
<evidence type="ECO:0000313" key="1">
    <source>
        <dbReference type="EMBL" id="GGS45411.1"/>
    </source>
</evidence>
<protein>
    <submittedName>
        <fullName evidence="1">Uncharacterized protein</fullName>
    </submittedName>
</protein>